<evidence type="ECO:0000313" key="3">
    <source>
        <dbReference type="Proteomes" id="UP000025229"/>
    </source>
</evidence>
<reference evidence="1 3" key="1">
    <citation type="submission" date="2014-03" db="EMBL/GenBank/DDBJ databases">
        <title>Complete genome sequence of the Radio-Resistant Rubrobacter radiotolerans RSPS-4.</title>
        <authorList>
            <person name="Egas C.C."/>
            <person name="Barroso C.C."/>
            <person name="Froufe H.J.C."/>
            <person name="Pacheco J.J."/>
            <person name="Albuquerque L.L."/>
            <person name="da Costa M.M.S."/>
        </authorList>
    </citation>
    <scope>NUCLEOTIDE SEQUENCE [LARGE SCALE GENOMIC DNA]</scope>
    <source>
        <strain evidence="1 3">RSPS-4</strain>
    </source>
</reference>
<dbReference type="InterPro" id="IPR041916">
    <property type="entry name" value="Anti_sigma_zinc_sf"/>
</dbReference>
<dbReference type="OrthoDB" id="9975621at2"/>
<gene>
    <name evidence="1" type="ORF">RradSPS_2213</name>
    <name evidence="2" type="ORF">SIL72_12800</name>
</gene>
<proteinExistence type="predicted"/>
<reference evidence="2" key="2">
    <citation type="submission" date="2023-11" db="EMBL/GenBank/DDBJ databases">
        <title>MicrobeMod: A computational toolkit for identifying prokaryotic methylation and restriction-modification with nanopore sequencing.</title>
        <authorList>
            <person name="Crits-Christoph A."/>
            <person name="Kang S.C."/>
            <person name="Lee H."/>
            <person name="Ostrov N."/>
        </authorList>
    </citation>
    <scope>NUCLEOTIDE SEQUENCE</scope>
    <source>
        <strain evidence="2">ATCC 51242</strain>
    </source>
</reference>
<dbReference type="HOGENOM" id="CLU_2119304_0_0_11"/>
<protein>
    <submittedName>
        <fullName evidence="1">Uncharacterized protein</fullName>
    </submittedName>
</protein>
<dbReference type="Gene3D" id="1.10.10.1320">
    <property type="entry name" value="Anti-sigma factor, zinc-finger domain"/>
    <property type="match status" value="1"/>
</dbReference>
<accession>A0A023X5M2</accession>
<keyword evidence="3" id="KW-1185">Reference proteome</keyword>
<dbReference type="STRING" id="42256.RradSPS_2213"/>
<dbReference type="Proteomes" id="UP000025229">
    <property type="component" value="Chromosome"/>
</dbReference>
<dbReference type="AlphaFoldDB" id="A0A023X5M2"/>
<dbReference type="KEGG" id="rrd:RradSPS_2213"/>
<dbReference type="Proteomes" id="UP001281130">
    <property type="component" value="Unassembled WGS sequence"/>
</dbReference>
<dbReference type="EMBL" id="CP007514">
    <property type="protein sequence ID" value="AHY47496.1"/>
    <property type="molecule type" value="Genomic_DNA"/>
</dbReference>
<evidence type="ECO:0000313" key="2">
    <source>
        <dbReference type="EMBL" id="MDX5894899.1"/>
    </source>
</evidence>
<dbReference type="RefSeq" id="WP_038682711.1">
    <property type="nucleotide sequence ID" value="NZ_CP007514.1"/>
</dbReference>
<organism evidence="1 3">
    <name type="scientific">Rubrobacter radiotolerans</name>
    <name type="common">Arthrobacter radiotolerans</name>
    <dbReference type="NCBI Taxonomy" id="42256"/>
    <lineage>
        <taxon>Bacteria</taxon>
        <taxon>Bacillati</taxon>
        <taxon>Actinomycetota</taxon>
        <taxon>Rubrobacteria</taxon>
        <taxon>Rubrobacterales</taxon>
        <taxon>Rubrobacteraceae</taxon>
        <taxon>Rubrobacter</taxon>
    </lineage>
</organism>
<sequence length="114" mass="12741">MARSVEERWELLEAIGAYAAGELGDDEAREVERLILESPDHRELARSYAQMVVLLAALGEESVEAPEAVISYAVRRAYISAFVRQAERFARGIVGDYVEALVTYLRLRPTEGGR</sequence>
<name>A0A023X5M2_RUBRA</name>
<dbReference type="EMBL" id="JAWXXX010000001">
    <property type="protein sequence ID" value="MDX5894899.1"/>
    <property type="molecule type" value="Genomic_DNA"/>
</dbReference>
<evidence type="ECO:0000313" key="1">
    <source>
        <dbReference type="EMBL" id="AHY47496.1"/>
    </source>
</evidence>